<dbReference type="Gene3D" id="3.40.50.1820">
    <property type="entry name" value="alpha/beta hydrolase"/>
    <property type="match status" value="1"/>
</dbReference>
<evidence type="ECO:0000259" key="1">
    <source>
        <dbReference type="Pfam" id="PF01738"/>
    </source>
</evidence>
<dbReference type="PANTHER" id="PTHR17630:SF55">
    <property type="entry name" value="DIENELACTONE HYDROLASE FAMILY PROTEIN (AFU_ORTHOLOGUE AFUA_1G01900)"/>
    <property type="match status" value="1"/>
</dbReference>
<dbReference type="EMBL" id="ML978122">
    <property type="protein sequence ID" value="KAF2102786.1"/>
    <property type="molecule type" value="Genomic_DNA"/>
</dbReference>
<reference evidence="2" key="1">
    <citation type="journal article" date="2020" name="Stud. Mycol.">
        <title>101 Dothideomycetes genomes: a test case for predicting lifestyles and emergence of pathogens.</title>
        <authorList>
            <person name="Haridas S."/>
            <person name="Albert R."/>
            <person name="Binder M."/>
            <person name="Bloem J."/>
            <person name="Labutti K."/>
            <person name="Salamov A."/>
            <person name="Andreopoulos B."/>
            <person name="Baker S."/>
            <person name="Barry K."/>
            <person name="Bills G."/>
            <person name="Bluhm B."/>
            <person name="Cannon C."/>
            <person name="Castanera R."/>
            <person name="Culley D."/>
            <person name="Daum C."/>
            <person name="Ezra D."/>
            <person name="Gonzalez J."/>
            <person name="Henrissat B."/>
            <person name="Kuo A."/>
            <person name="Liang C."/>
            <person name="Lipzen A."/>
            <person name="Lutzoni F."/>
            <person name="Magnuson J."/>
            <person name="Mondo S."/>
            <person name="Nolan M."/>
            <person name="Ohm R."/>
            <person name="Pangilinan J."/>
            <person name="Park H.-J."/>
            <person name="Ramirez L."/>
            <person name="Alfaro M."/>
            <person name="Sun H."/>
            <person name="Tritt A."/>
            <person name="Yoshinaga Y."/>
            <person name="Zwiers L.-H."/>
            <person name="Turgeon B."/>
            <person name="Goodwin S."/>
            <person name="Spatafora J."/>
            <person name="Crous P."/>
            <person name="Grigoriev I."/>
        </authorList>
    </citation>
    <scope>NUCLEOTIDE SEQUENCE</scope>
    <source>
        <strain evidence="2">CBS 133067</strain>
    </source>
</reference>
<evidence type="ECO:0000313" key="3">
    <source>
        <dbReference type="Proteomes" id="UP000799772"/>
    </source>
</evidence>
<dbReference type="GO" id="GO:0016787">
    <property type="term" value="F:hydrolase activity"/>
    <property type="evidence" value="ECO:0007669"/>
    <property type="project" value="UniProtKB-KW"/>
</dbReference>
<accession>A0A9P4IJK1</accession>
<dbReference type="Proteomes" id="UP000799772">
    <property type="component" value="Unassembled WGS sequence"/>
</dbReference>
<keyword evidence="3" id="KW-1185">Reference proteome</keyword>
<dbReference type="AlphaFoldDB" id="A0A9P4IJK1"/>
<feature type="domain" description="Dienelactone hydrolase" evidence="1">
    <location>
        <begin position="114"/>
        <end position="210"/>
    </location>
</feature>
<name>A0A9P4IJK1_9PEZI</name>
<dbReference type="SUPFAM" id="SSF53474">
    <property type="entry name" value="alpha/beta-Hydrolases"/>
    <property type="match status" value="1"/>
</dbReference>
<proteinExistence type="predicted"/>
<dbReference type="InterPro" id="IPR029058">
    <property type="entry name" value="AB_hydrolase_fold"/>
</dbReference>
<dbReference type="InterPro" id="IPR002925">
    <property type="entry name" value="Dienelactn_hydro"/>
</dbReference>
<evidence type="ECO:0000313" key="2">
    <source>
        <dbReference type="EMBL" id="KAF2102786.1"/>
    </source>
</evidence>
<protein>
    <submittedName>
        <fullName evidence="2">Dienelactone hydrolase family protein</fullName>
    </submittedName>
</protein>
<keyword evidence="2" id="KW-0378">Hydrolase</keyword>
<dbReference type="OrthoDB" id="10019231at2759"/>
<comment type="caution">
    <text evidence="2">The sequence shown here is derived from an EMBL/GenBank/DDBJ whole genome shotgun (WGS) entry which is preliminary data.</text>
</comment>
<sequence>MPGPSECCLRGFEWDGTPIGKEAKLADNNAYITGSNSKIAIMVIADLFGWNTRLLSDHYAKEADATVYLPDFFGGEVIDSEILAEKGPSAFDLKSWVGRNGPEMRWPEILSHDPPLVNCVSTAHPTWLSKEYIDDIGVPVQIVAPEHDETFTPELKKYANDVIPTKGLPYDYQYFSGVSHAFATRGNPKDVKERRAMVRAKNAQVSWMKEWLHGEAIW</sequence>
<gene>
    <name evidence="2" type="ORF">NA57DRAFT_63596</name>
</gene>
<dbReference type="PANTHER" id="PTHR17630">
    <property type="entry name" value="DIENELACTONE HYDROLASE"/>
    <property type="match status" value="1"/>
</dbReference>
<organism evidence="2 3">
    <name type="scientific">Rhizodiscina lignyota</name>
    <dbReference type="NCBI Taxonomy" id="1504668"/>
    <lineage>
        <taxon>Eukaryota</taxon>
        <taxon>Fungi</taxon>
        <taxon>Dikarya</taxon>
        <taxon>Ascomycota</taxon>
        <taxon>Pezizomycotina</taxon>
        <taxon>Dothideomycetes</taxon>
        <taxon>Pleosporomycetidae</taxon>
        <taxon>Aulographales</taxon>
        <taxon>Rhizodiscinaceae</taxon>
        <taxon>Rhizodiscina</taxon>
    </lineage>
</organism>
<dbReference type="Pfam" id="PF01738">
    <property type="entry name" value="DLH"/>
    <property type="match status" value="1"/>
</dbReference>